<evidence type="ECO:0000313" key="2">
    <source>
        <dbReference type="EMBL" id="MCL6679289.1"/>
    </source>
</evidence>
<reference evidence="2" key="1">
    <citation type="submission" date="2022-05" db="EMBL/GenBank/DDBJ databases">
        <authorList>
            <person name="Jo J.-H."/>
            <person name="Im W.-T."/>
        </authorList>
    </citation>
    <scope>NUCLEOTIDE SEQUENCE</scope>
    <source>
        <strain evidence="2">RG327</strain>
    </source>
</reference>
<feature type="domain" description="Glutamine amidotransferase" evidence="1">
    <location>
        <begin position="51"/>
        <end position="186"/>
    </location>
</feature>
<keyword evidence="3" id="KW-1185">Reference proteome</keyword>
<dbReference type="PANTHER" id="PTHR42695">
    <property type="entry name" value="GLUTAMINE AMIDOTRANSFERASE YLR126C-RELATED"/>
    <property type="match status" value="1"/>
</dbReference>
<dbReference type="PROSITE" id="PS51273">
    <property type="entry name" value="GATASE_TYPE_1"/>
    <property type="match status" value="1"/>
</dbReference>
<proteinExistence type="predicted"/>
<evidence type="ECO:0000259" key="1">
    <source>
        <dbReference type="Pfam" id="PF00117"/>
    </source>
</evidence>
<comment type="caution">
    <text evidence="2">The sequence shown here is derived from an EMBL/GenBank/DDBJ whole genome shotgun (WGS) entry which is preliminary data.</text>
</comment>
<keyword evidence="2" id="KW-0315">Glutamine amidotransferase</keyword>
<dbReference type="RefSeq" id="WP_249868196.1">
    <property type="nucleotide sequence ID" value="NZ_JAMGBC010000001.1"/>
</dbReference>
<dbReference type="Pfam" id="PF00117">
    <property type="entry name" value="GATase"/>
    <property type="match status" value="1"/>
</dbReference>
<name>A0ABT0RG84_9SPHN</name>
<dbReference type="Proteomes" id="UP001165343">
    <property type="component" value="Unassembled WGS sequence"/>
</dbReference>
<dbReference type="PANTHER" id="PTHR42695:SF5">
    <property type="entry name" value="GLUTAMINE AMIDOTRANSFERASE YLR126C-RELATED"/>
    <property type="match status" value="1"/>
</dbReference>
<dbReference type="InterPro" id="IPR029062">
    <property type="entry name" value="Class_I_gatase-like"/>
</dbReference>
<dbReference type="CDD" id="cd01741">
    <property type="entry name" value="GATase1_1"/>
    <property type="match status" value="1"/>
</dbReference>
<dbReference type="InterPro" id="IPR044992">
    <property type="entry name" value="ChyE-like"/>
</dbReference>
<accession>A0ABT0RG84</accession>
<gene>
    <name evidence="2" type="ORF">LZ519_08200</name>
</gene>
<sequence length="229" mass="24840">MKLAILETGTPPGDLEARFGDYPAMFAGLLGDGFEIDTFDVQAGNLPPRSNGHDAFLITGSPAGVYDPLPWIAPLMDFIRSADGAKMVGVCFGHQVMAEALGGHVEKSEKGWGAGLHNYDVVHRTRWMNGEQTIAIPASHQDQVIAPPPATRVTACSDFTPYAGLAWTDRPAISFQFHPEFSPEFAKALIEQRYDRVNNPDAAIASLDGPNDTANVGDWIRKFLTEKDA</sequence>
<dbReference type="Gene3D" id="3.40.50.880">
    <property type="match status" value="1"/>
</dbReference>
<organism evidence="2 3">
    <name type="scientific">Sphingomonas anseongensis</name>
    <dbReference type="NCBI Taxonomy" id="2908207"/>
    <lineage>
        <taxon>Bacteria</taxon>
        <taxon>Pseudomonadati</taxon>
        <taxon>Pseudomonadota</taxon>
        <taxon>Alphaproteobacteria</taxon>
        <taxon>Sphingomonadales</taxon>
        <taxon>Sphingomonadaceae</taxon>
        <taxon>Sphingomonas</taxon>
    </lineage>
</organism>
<dbReference type="EMBL" id="JAMGBC010000001">
    <property type="protein sequence ID" value="MCL6679289.1"/>
    <property type="molecule type" value="Genomic_DNA"/>
</dbReference>
<dbReference type="SUPFAM" id="SSF52317">
    <property type="entry name" value="Class I glutamine amidotransferase-like"/>
    <property type="match status" value="1"/>
</dbReference>
<protein>
    <submittedName>
        <fullName evidence="2">Type 1 glutamine amidotransferase</fullName>
    </submittedName>
</protein>
<dbReference type="InterPro" id="IPR017926">
    <property type="entry name" value="GATASE"/>
</dbReference>
<evidence type="ECO:0000313" key="3">
    <source>
        <dbReference type="Proteomes" id="UP001165343"/>
    </source>
</evidence>